<sequence length="403" mass="42129">MLLSSSLAGLLALALVHCSADGAEPSETHDSGTPSFVDAADDARAVSPDAAPDVSDAGREDVDVPDAGNCSADGWCRTQLPTDGVDLTAVWSFASNDAIAATASQLIHWDGAAWSAVDAPDAEGLTSLWATTPNDLWGVAQYGYRLVHGTRAAIGEPFAWSRIDFDPGTSPSLEVIRGDGPNDLWIYGTRFGSHYLRHGVLSVPPDAPGAGPTLKWTTIPINDSSFRILNSFWPMADKSVWIAGMMSGDLFGSGVVLRGAPTDIANKYSWSQLLTTANAGSAALDAVWQASSGPIWTIGAGGTNFRGVADTDGSVQWTEVPSNATTSMRGIWGSSESDVWVVGRAGAVRHWDGTSWKISRLAVGDKPMWRDLNAVHGGPAGDIWAVGTGVALHRVSSTTGGAP</sequence>
<protein>
    <submittedName>
        <fullName evidence="2">Glycosyl hydrolase, BNR repeat protein</fullName>
    </submittedName>
</protein>
<name>A0A0K1Q279_9BACT</name>
<evidence type="ECO:0000313" key="2">
    <source>
        <dbReference type="EMBL" id="AKU99837.1"/>
    </source>
</evidence>
<dbReference type="GO" id="GO:0016787">
    <property type="term" value="F:hydrolase activity"/>
    <property type="evidence" value="ECO:0007669"/>
    <property type="project" value="UniProtKB-KW"/>
</dbReference>
<dbReference type="AlphaFoldDB" id="A0A0K1Q279"/>
<reference evidence="2 3" key="1">
    <citation type="submission" date="2015-08" db="EMBL/GenBank/DDBJ databases">
        <authorList>
            <person name="Babu N.S."/>
            <person name="Beckwith C.J."/>
            <person name="Beseler K.G."/>
            <person name="Brison A."/>
            <person name="Carone J.V."/>
            <person name="Caskin T.P."/>
            <person name="Diamond M."/>
            <person name="Durham M.E."/>
            <person name="Foxe J.M."/>
            <person name="Go M."/>
            <person name="Henderson B.A."/>
            <person name="Jones I.B."/>
            <person name="McGettigan J.A."/>
            <person name="Micheletti S.J."/>
            <person name="Nasrallah M.E."/>
            <person name="Ortiz D."/>
            <person name="Piller C.R."/>
            <person name="Privatt S.R."/>
            <person name="Schneider S.L."/>
            <person name="Sharp S."/>
            <person name="Smith T.C."/>
            <person name="Stanton J.D."/>
            <person name="Ullery H.E."/>
            <person name="Wilson R.J."/>
            <person name="Serrano M.G."/>
            <person name="Buck G."/>
            <person name="Lee V."/>
            <person name="Wang Y."/>
            <person name="Carvalho R."/>
            <person name="Voegtly L."/>
            <person name="Shi R."/>
            <person name="Duckworth R."/>
            <person name="Johnson A."/>
            <person name="Loviza R."/>
            <person name="Walstead R."/>
            <person name="Shah Z."/>
            <person name="Kiflezghi M."/>
            <person name="Wade K."/>
            <person name="Ball S.L."/>
            <person name="Bradley K.W."/>
            <person name="Asai D.J."/>
            <person name="Bowman C.A."/>
            <person name="Russell D.A."/>
            <person name="Pope W.H."/>
            <person name="Jacobs-Sera D."/>
            <person name="Hendrix R.W."/>
            <person name="Hatfull G.F."/>
        </authorList>
    </citation>
    <scope>NUCLEOTIDE SEQUENCE [LARGE SCALE GENOMIC DNA]</scope>
    <source>
        <strain evidence="2 3">DSM 27648</strain>
    </source>
</reference>
<organism evidence="2 3">
    <name type="scientific">Labilithrix luteola</name>
    <dbReference type="NCBI Taxonomy" id="1391654"/>
    <lineage>
        <taxon>Bacteria</taxon>
        <taxon>Pseudomonadati</taxon>
        <taxon>Myxococcota</taxon>
        <taxon>Polyangia</taxon>
        <taxon>Polyangiales</taxon>
        <taxon>Labilitrichaceae</taxon>
        <taxon>Labilithrix</taxon>
    </lineage>
</organism>
<keyword evidence="3" id="KW-1185">Reference proteome</keyword>
<dbReference type="Proteomes" id="UP000064967">
    <property type="component" value="Chromosome"/>
</dbReference>
<proteinExistence type="predicted"/>
<keyword evidence="2" id="KW-0378">Hydrolase</keyword>
<accession>A0A0K1Q279</accession>
<evidence type="ECO:0000256" key="1">
    <source>
        <dbReference type="SAM" id="SignalP"/>
    </source>
</evidence>
<dbReference type="STRING" id="1391654.AKJ09_06501"/>
<feature type="chain" id="PRO_5005466473" evidence="1">
    <location>
        <begin position="23"/>
        <end position="403"/>
    </location>
</feature>
<dbReference type="KEGG" id="llu:AKJ09_06501"/>
<gene>
    <name evidence="2" type="ORF">AKJ09_06501</name>
</gene>
<keyword evidence="1" id="KW-0732">Signal</keyword>
<feature type="signal peptide" evidence="1">
    <location>
        <begin position="1"/>
        <end position="22"/>
    </location>
</feature>
<evidence type="ECO:0000313" key="3">
    <source>
        <dbReference type="Proteomes" id="UP000064967"/>
    </source>
</evidence>
<dbReference type="EMBL" id="CP012333">
    <property type="protein sequence ID" value="AKU99837.1"/>
    <property type="molecule type" value="Genomic_DNA"/>
</dbReference>